<evidence type="ECO:0000259" key="5">
    <source>
        <dbReference type="PROSITE" id="PS50262"/>
    </source>
</evidence>
<dbReference type="Gene3D" id="1.20.1070.10">
    <property type="entry name" value="Rhodopsin 7-helix transmembrane proteins"/>
    <property type="match status" value="1"/>
</dbReference>
<keyword evidence="7" id="KW-1185">Reference proteome</keyword>
<dbReference type="Proteomes" id="UP000286415">
    <property type="component" value="Unassembled WGS sequence"/>
</dbReference>
<dbReference type="CDD" id="cd00637">
    <property type="entry name" value="7tm_classA_rhodopsin-like"/>
    <property type="match status" value="1"/>
</dbReference>
<accession>A0A419QD68</accession>
<dbReference type="InterPro" id="IPR017452">
    <property type="entry name" value="GPCR_Rhodpsn_7TM"/>
</dbReference>
<comment type="caution">
    <text evidence="6">The sequence shown here is derived from an EMBL/GenBank/DDBJ whole genome shotgun (WGS) entry which is preliminary data.</text>
</comment>
<name>A0A419QD68_CLOSI</name>
<dbReference type="PANTHER" id="PTHR45698:SF1">
    <property type="entry name" value="TRACE AMINE-ASSOCIATED RECEPTOR 13C-LIKE"/>
    <property type="match status" value="1"/>
</dbReference>
<feature type="domain" description="G-protein coupled receptors family 1 profile" evidence="5">
    <location>
        <begin position="131"/>
        <end position="419"/>
    </location>
</feature>
<comment type="subcellular location">
    <subcellularLocation>
        <location evidence="1">Membrane</location>
    </subcellularLocation>
</comment>
<keyword evidence="3" id="KW-1133">Transmembrane helix</keyword>
<evidence type="ECO:0000313" key="7">
    <source>
        <dbReference type="Proteomes" id="UP000286415"/>
    </source>
</evidence>
<dbReference type="PANTHER" id="PTHR45698">
    <property type="entry name" value="TRACE AMINE-ASSOCIATED RECEPTOR 19N-RELATED"/>
    <property type="match status" value="1"/>
</dbReference>
<evidence type="ECO:0000256" key="4">
    <source>
        <dbReference type="ARBA" id="ARBA00023136"/>
    </source>
</evidence>
<proteinExistence type="predicted"/>
<keyword evidence="4" id="KW-0472">Membrane</keyword>
<evidence type="ECO:0000256" key="2">
    <source>
        <dbReference type="ARBA" id="ARBA00022692"/>
    </source>
</evidence>
<organism evidence="6 7">
    <name type="scientific">Clonorchis sinensis</name>
    <name type="common">Chinese liver fluke</name>
    <dbReference type="NCBI Taxonomy" id="79923"/>
    <lineage>
        <taxon>Eukaryota</taxon>
        <taxon>Metazoa</taxon>
        <taxon>Spiralia</taxon>
        <taxon>Lophotrochozoa</taxon>
        <taxon>Platyhelminthes</taxon>
        <taxon>Trematoda</taxon>
        <taxon>Digenea</taxon>
        <taxon>Opisthorchiida</taxon>
        <taxon>Opisthorchiata</taxon>
        <taxon>Opisthorchiidae</taxon>
        <taxon>Clonorchis</taxon>
    </lineage>
</organism>
<dbReference type="GO" id="GO:0004930">
    <property type="term" value="F:G protein-coupled receptor activity"/>
    <property type="evidence" value="ECO:0007669"/>
    <property type="project" value="InterPro"/>
</dbReference>
<dbReference type="PRINTS" id="PR00237">
    <property type="entry name" value="GPCRRHODOPSN"/>
</dbReference>
<dbReference type="OrthoDB" id="6269383at2759"/>
<evidence type="ECO:0000256" key="1">
    <source>
        <dbReference type="ARBA" id="ARBA00004370"/>
    </source>
</evidence>
<gene>
    <name evidence="6" type="ORF">CSKR_107584</name>
</gene>
<dbReference type="GO" id="GO:0016020">
    <property type="term" value="C:membrane"/>
    <property type="evidence" value="ECO:0007669"/>
    <property type="project" value="UniProtKB-SubCell"/>
</dbReference>
<reference evidence="6 7" key="2">
    <citation type="journal article" date="2021" name="Genomics">
        <title>High-quality reference genome for Clonorchis sinensis.</title>
        <authorList>
            <person name="Young N.D."/>
            <person name="Stroehlein A.J."/>
            <person name="Kinkar L."/>
            <person name="Wang T."/>
            <person name="Sohn W.M."/>
            <person name="Chang B.C.H."/>
            <person name="Kaur P."/>
            <person name="Weisz D."/>
            <person name="Dudchenko O."/>
            <person name="Aiden E.L."/>
            <person name="Korhonen P.K."/>
            <person name="Gasser R.B."/>
        </authorList>
    </citation>
    <scope>NUCLEOTIDE SEQUENCE [LARGE SCALE GENOMIC DNA]</scope>
    <source>
        <strain evidence="6">Cs-k2</strain>
    </source>
</reference>
<dbReference type="EMBL" id="NIRI02000042">
    <property type="protein sequence ID" value="KAG5447121.1"/>
    <property type="molecule type" value="Genomic_DNA"/>
</dbReference>
<sequence>MPYVRLASYEPRSVRSQPSSADQELVCFFALKHHRADGPVQVSSTLFIVWEDLALRFAYEVGNKNVFQKEVNQTVVKKIVRSDRSDQIGMNFTPHVVTKCCHFQAGLPNQRRRLFCTEIMLVELSVSNVDTNSIKKVTLRLNRRLRLLPHTVKQTDPRDYNAVLRLTLWLLRAQSLCDLLVCLMTILLFWIDAFPYWDDIGGFLSCHLWSSQTFYWMATSASTANVVCIVVDRLWATVYAATYRRNQVRYLVLCCIGNFIYSMACSGPDVLLVQYENHTCSREYTSDIPAIEEFRRIHRYLWLVLYYMLPLVAVSVCHGYVVWHIRRRLRPQSNLPEESQTNSTAELSESGSGQSANIVNSLTLGAMGFIICLALAHSYDTFFYAFEWVFGTEYIVGSSEQLLGLFLNSMNASVNPILIAVSVPSFRRSCVQAARYSLDYIRQEYNEAYRKYSADRPSSYSDL</sequence>
<dbReference type="InterPro" id="IPR000276">
    <property type="entry name" value="GPCR_Rhodpsn"/>
</dbReference>
<dbReference type="STRING" id="79923.A0A419QD68"/>
<reference evidence="6 7" key="1">
    <citation type="journal article" date="2018" name="Biotechnol. Adv.">
        <title>Improved genomic resources and new bioinformatic workflow for the carcinogenic parasite Clonorchis sinensis: Biotechnological implications.</title>
        <authorList>
            <person name="Wang D."/>
            <person name="Korhonen P.K."/>
            <person name="Gasser R.B."/>
            <person name="Young N.D."/>
        </authorList>
    </citation>
    <scope>NUCLEOTIDE SEQUENCE [LARGE SCALE GENOMIC DNA]</scope>
    <source>
        <strain evidence="6">Cs-k2</strain>
    </source>
</reference>
<evidence type="ECO:0000256" key="3">
    <source>
        <dbReference type="ARBA" id="ARBA00022989"/>
    </source>
</evidence>
<protein>
    <recommendedName>
        <fullName evidence="5">G-protein coupled receptors family 1 profile domain-containing protein</fullName>
    </recommendedName>
</protein>
<dbReference type="AlphaFoldDB" id="A0A419QD68"/>
<dbReference type="PROSITE" id="PS50262">
    <property type="entry name" value="G_PROTEIN_RECEP_F1_2"/>
    <property type="match status" value="1"/>
</dbReference>
<keyword evidence="2" id="KW-0812">Transmembrane</keyword>
<dbReference type="InParanoid" id="A0A419QD68"/>
<dbReference type="SUPFAM" id="SSF81321">
    <property type="entry name" value="Family A G protein-coupled receptor-like"/>
    <property type="match status" value="1"/>
</dbReference>
<evidence type="ECO:0000313" key="6">
    <source>
        <dbReference type="EMBL" id="KAG5447121.1"/>
    </source>
</evidence>
<dbReference type="Pfam" id="PF00001">
    <property type="entry name" value="7tm_1"/>
    <property type="match status" value="1"/>
</dbReference>